<feature type="domain" description="ABC transmembrane type-1" evidence="8">
    <location>
        <begin position="58"/>
        <end position="261"/>
    </location>
</feature>
<dbReference type="NCBIfam" id="TIGR00969">
    <property type="entry name" value="3a0106s02"/>
    <property type="match status" value="1"/>
</dbReference>
<evidence type="ECO:0000256" key="3">
    <source>
        <dbReference type="ARBA" id="ARBA00022692"/>
    </source>
</evidence>
<sequence length="272" mass="30193">MKNFFKKNLNFIFGWSFFFSYILILLVLPLFALFIKSSDAFYDDFFERAFNPIALSSYWVTFSIAGIVAFINMIFGFLLAWVLIRYDFPGKKLLDAAVDLPFALPTSVAGLTLTTIYSQNSFIGNFLQQFGIEVVFTRLGIAIAMIFVSFPFVVRSVQPVLQEIEPELEEAAMSLGASPFLIFSKILIPAVTPSLITGVALAFSRAIGEFGSVVIIASNIPLKDLISPVLIFQSLEQYDTLGATVVGTVMLILSLILLLTINYLQSLTIIKK</sequence>
<dbReference type="InterPro" id="IPR011865">
    <property type="entry name" value="CysT_permease"/>
</dbReference>
<evidence type="ECO:0000256" key="1">
    <source>
        <dbReference type="ARBA" id="ARBA00004446"/>
    </source>
</evidence>
<evidence type="ECO:0000256" key="2">
    <source>
        <dbReference type="ARBA" id="ARBA00022448"/>
    </source>
</evidence>
<feature type="transmembrane region" description="Helical" evidence="7">
    <location>
        <begin position="12"/>
        <end position="35"/>
    </location>
</feature>
<feature type="transmembrane region" description="Helical" evidence="7">
    <location>
        <begin position="241"/>
        <end position="264"/>
    </location>
</feature>
<evidence type="ECO:0000256" key="5">
    <source>
        <dbReference type="ARBA" id="ARBA00023032"/>
    </source>
</evidence>
<proteinExistence type="inferred from homology"/>
<protein>
    <recommendedName>
        <fullName evidence="7">Sulfate transport system permease protein CysT</fullName>
    </recommendedName>
</protein>
<dbReference type="InterPro" id="IPR005667">
    <property type="entry name" value="Sulph_transpt2"/>
</dbReference>
<evidence type="ECO:0000259" key="8">
    <source>
        <dbReference type="PROSITE" id="PS50928"/>
    </source>
</evidence>
<organism evidence="9">
    <name type="scientific">Pedinomonas minor</name>
    <name type="common">Green alga</name>
    <dbReference type="NCBI Taxonomy" id="3159"/>
    <lineage>
        <taxon>Eukaryota</taxon>
        <taxon>Viridiplantae</taxon>
        <taxon>Chlorophyta</taxon>
        <taxon>core chlorophytes</taxon>
        <taxon>Pedinophyceae</taxon>
        <taxon>Pedinomonadales</taxon>
        <taxon>Pedinomonadaceae</taxon>
        <taxon>Pedinomonas</taxon>
    </lineage>
</organism>
<keyword evidence="6 7" id="KW-0472">Membrane</keyword>
<dbReference type="PANTHER" id="PTHR30406:SF8">
    <property type="entry name" value="SULFATE TRANSPORT SYSTEM PERMEASE PROTEIN CYST"/>
    <property type="match status" value="1"/>
</dbReference>
<feature type="transmembrane region" description="Helical" evidence="7">
    <location>
        <begin position="135"/>
        <end position="154"/>
    </location>
</feature>
<dbReference type="PANTHER" id="PTHR30406">
    <property type="entry name" value="SULFATE TRANSPORT SYSTEM PERMEASE PROTEIN"/>
    <property type="match status" value="1"/>
</dbReference>
<dbReference type="NCBIfam" id="TIGR02139">
    <property type="entry name" value="permease_CysT"/>
    <property type="match status" value="1"/>
</dbReference>
<comment type="subcellular location">
    <subcellularLocation>
        <location evidence="1">Plastid membrane</location>
        <topology evidence="1">Multi-pass membrane protein</topology>
    </subcellularLocation>
    <subcellularLocation>
        <location evidence="7">Plastid</location>
        <location evidence="7">Chloroplast membrane</location>
        <topology evidence="7">Multi-pass membrane protein</topology>
    </subcellularLocation>
</comment>
<reference evidence="9" key="1">
    <citation type="journal article" date="2009" name="Mol. Biol. Evol.">
        <title>The chloroplast genomes of the green algae Pedinomonas minor, Parachlorella kessleri, and Oocystis solitaria reveal a shared ancestry between the Pedinomonadales and Chlorellales.</title>
        <authorList>
            <person name="Turmel M."/>
            <person name="Otis C."/>
            <person name="Lemieux C."/>
        </authorList>
    </citation>
    <scope>NUCLEOTIDE SEQUENCE</scope>
</reference>
<dbReference type="Gene3D" id="1.10.3720.10">
    <property type="entry name" value="MetI-like"/>
    <property type="match status" value="1"/>
</dbReference>
<keyword evidence="4 7" id="KW-1133">Transmembrane helix</keyword>
<keyword evidence="9" id="KW-0150">Chloroplast</keyword>
<feature type="transmembrane region" description="Helical" evidence="7">
    <location>
        <begin position="180"/>
        <end position="203"/>
    </location>
</feature>
<keyword evidence="3 7" id="KW-0812">Transmembrane</keyword>
<accession>C7BES3</accession>
<comment type="function">
    <text evidence="7">Part of the ABC transporter complex (TC 3.A.1.6.1) involved in sulfate/thiosulfate import.</text>
</comment>
<dbReference type="Pfam" id="PF00528">
    <property type="entry name" value="BPD_transp_1"/>
    <property type="match status" value="1"/>
</dbReference>
<dbReference type="GO" id="GO:0015419">
    <property type="term" value="F:ABC-type sulfate transporter activity"/>
    <property type="evidence" value="ECO:0007669"/>
    <property type="project" value="UniProtKB-UniRule"/>
</dbReference>
<dbReference type="CDD" id="cd06261">
    <property type="entry name" value="TM_PBP2"/>
    <property type="match status" value="1"/>
</dbReference>
<dbReference type="GeneID" id="11541946"/>
<dbReference type="RefSeq" id="YP_005089921.1">
    <property type="nucleotide sequence ID" value="NC_016733.1"/>
</dbReference>
<dbReference type="AlphaFoldDB" id="C7BES3"/>
<evidence type="ECO:0000313" key="9">
    <source>
        <dbReference type="EMBL" id="ACQ90837.1"/>
    </source>
</evidence>
<dbReference type="EMBL" id="FJ968740">
    <property type="protein sequence ID" value="ACQ90837.1"/>
    <property type="molecule type" value="Genomic_DNA"/>
</dbReference>
<feature type="transmembrane region" description="Helical" evidence="7">
    <location>
        <begin position="210"/>
        <end position="235"/>
    </location>
</feature>
<dbReference type="GO" id="GO:0031969">
    <property type="term" value="C:chloroplast membrane"/>
    <property type="evidence" value="ECO:0007669"/>
    <property type="project" value="UniProtKB-SubCell"/>
</dbReference>
<dbReference type="GO" id="GO:0005886">
    <property type="term" value="C:plasma membrane"/>
    <property type="evidence" value="ECO:0007669"/>
    <property type="project" value="InterPro"/>
</dbReference>
<comment type="caution">
    <text evidence="7">Lacks conserved residue(s) required for the propagation of feature annotation.</text>
</comment>
<dbReference type="FunFam" id="1.10.3720.10:FF:000004">
    <property type="entry name" value="Sulfate transport system permease protein CysT"/>
    <property type="match status" value="1"/>
</dbReference>
<dbReference type="PROSITE" id="PS50928">
    <property type="entry name" value="ABC_TM1"/>
    <property type="match status" value="1"/>
</dbReference>
<feature type="transmembrane region" description="Helical" evidence="7">
    <location>
        <begin position="55"/>
        <end position="84"/>
    </location>
</feature>
<geneLocation type="chloroplast" evidence="9"/>
<evidence type="ECO:0000256" key="6">
    <source>
        <dbReference type="ARBA" id="ARBA00023136"/>
    </source>
</evidence>
<dbReference type="InterPro" id="IPR000515">
    <property type="entry name" value="MetI-like"/>
</dbReference>
<evidence type="ECO:0000256" key="7">
    <source>
        <dbReference type="RuleBase" id="RU366001"/>
    </source>
</evidence>
<keyword evidence="2 7" id="KW-0813">Transport</keyword>
<gene>
    <name evidence="9" type="primary">cysT</name>
</gene>
<name>C7BES3_PEDMN</name>
<comment type="similarity">
    <text evidence="7">Belongs to the binding-protein-dependent transport system permease family. CysTW subfamily.</text>
</comment>
<dbReference type="InterPro" id="IPR035906">
    <property type="entry name" value="MetI-like_sf"/>
</dbReference>
<keyword evidence="7 9" id="KW-0934">Plastid</keyword>
<keyword evidence="5 7" id="KW-0764">Sulfate transport</keyword>
<evidence type="ECO:0000256" key="4">
    <source>
        <dbReference type="ARBA" id="ARBA00022989"/>
    </source>
</evidence>
<dbReference type="SUPFAM" id="SSF161098">
    <property type="entry name" value="MetI-like"/>
    <property type="match status" value="1"/>
</dbReference>